<dbReference type="STRING" id="665126.ABB55_00345"/>
<gene>
    <name evidence="4" type="ORF">ABB55_00345</name>
</gene>
<organism evidence="4 5">
    <name type="scientific">Prosthecodimorpha hirschii</name>
    <dbReference type="NCBI Taxonomy" id="665126"/>
    <lineage>
        <taxon>Bacteria</taxon>
        <taxon>Pseudomonadati</taxon>
        <taxon>Pseudomonadota</taxon>
        <taxon>Alphaproteobacteria</taxon>
        <taxon>Hyphomicrobiales</taxon>
        <taxon>Ancalomicrobiaceae</taxon>
        <taxon>Prosthecodimorpha</taxon>
    </lineage>
</organism>
<evidence type="ECO:0000256" key="1">
    <source>
        <dbReference type="ARBA" id="ARBA00022801"/>
    </source>
</evidence>
<feature type="chain" id="PRO_5006131931" description="Dienelactone hydrolase domain-containing protein" evidence="2">
    <location>
        <begin position="26"/>
        <end position="285"/>
    </location>
</feature>
<proteinExistence type="predicted"/>
<evidence type="ECO:0000313" key="4">
    <source>
        <dbReference type="EMBL" id="KPL50867.1"/>
    </source>
</evidence>
<reference evidence="4 5" key="1">
    <citation type="submission" date="2015-09" db="EMBL/GenBank/DDBJ databases">
        <authorList>
            <person name="Jackson K.R."/>
            <person name="Lunt B.L."/>
            <person name="Fisher J.N.B."/>
            <person name="Gardner A.V."/>
            <person name="Bailey M.E."/>
            <person name="Deus L.M."/>
            <person name="Earl A.S."/>
            <person name="Gibby P.D."/>
            <person name="Hartmann K.A."/>
            <person name="Liu J.E."/>
            <person name="Manci A.M."/>
            <person name="Nielsen D.A."/>
            <person name="Solomon M.B."/>
            <person name="Breakwell D.P."/>
            <person name="Burnett S.H."/>
            <person name="Grose J.H."/>
        </authorList>
    </citation>
    <scope>NUCLEOTIDE SEQUENCE [LARGE SCALE GENOMIC DNA]</scope>
    <source>
        <strain evidence="4 5">16</strain>
    </source>
</reference>
<evidence type="ECO:0000313" key="5">
    <source>
        <dbReference type="Proteomes" id="UP000048984"/>
    </source>
</evidence>
<dbReference type="SUPFAM" id="SSF53474">
    <property type="entry name" value="alpha/beta-Hydrolases"/>
    <property type="match status" value="1"/>
</dbReference>
<feature type="signal peptide" evidence="2">
    <location>
        <begin position="1"/>
        <end position="25"/>
    </location>
</feature>
<dbReference type="RefSeq" id="WP_054357030.1">
    <property type="nucleotide sequence ID" value="NZ_LJYW01000001.1"/>
</dbReference>
<comment type="caution">
    <text evidence="4">The sequence shown here is derived from an EMBL/GenBank/DDBJ whole genome shotgun (WGS) entry which is preliminary data.</text>
</comment>
<dbReference type="AlphaFoldDB" id="A0A0P6VYI2"/>
<name>A0A0P6VYI2_9HYPH</name>
<dbReference type="InterPro" id="IPR002925">
    <property type="entry name" value="Dienelactn_hydro"/>
</dbReference>
<protein>
    <recommendedName>
        <fullName evidence="3">Dienelactone hydrolase domain-containing protein</fullName>
    </recommendedName>
</protein>
<evidence type="ECO:0000259" key="3">
    <source>
        <dbReference type="Pfam" id="PF01738"/>
    </source>
</evidence>
<sequence>MGHHPIPALLAAAVMLLGSVSAGRAAEAAGVETTIPAGTSGPPLRALVWAPAGPGPHPAVIALHGCSGLYDGKGRVGARFRDWAERLSGAGYWVVMPDSFGSRGAAGSQCRNADRVARAGRERIGDAMAALDHLAGRADVRREAIFLLGWSNGGSTVLNAVGRAARAPGAPDFRAAIAFYPGCRVQAERGGWASRTDLLVLIGEADDWTPAEPCRRLAAGDPDRVTLVTYPGAYHDFDHPDLKVHTVAGLAFTGSGTGSAHTGTDPAARKDAIERVAAFLAAHRK</sequence>
<dbReference type="Gene3D" id="3.40.50.1820">
    <property type="entry name" value="alpha/beta hydrolase"/>
    <property type="match status" value="1"/>
</dbReference>
<keyword evidence="1" id="KW-0378">Hydrolase</keyword>
<dbReference type="InterPro" id="IPR050261">
    <property type="entry name" value="FrsA_esterase"/>
</dbReference>
<keyword evidence="2" id="KW-0732">Signal</keyword>
<dbReference type="EMBL" id="LJYW01000001">
    <property type="protein sequence ID" value="KPL50867.1"/>
    <property type="molecule type" value="Genomic_DNA"/>
</dbReference>
<dbReference type="PANTHER" id="PTHR22946">
    <property type="entry name" value="DIENELACTONE HYDROLASE DOMAIN-CONTAINING PROTEIN-RELATED"/>
    <property type="match status" value="1"/>
</dbReference>
<evidence type="ECO:0000256" key="2">
    <source>
        <dbReference type="SAM" id="SignalP"/>
    </source>
</evidence>
<dbReference type="InterPro" id="IPR029058">
    <property type="entry name" value="AB_hydrolase_fold"/>
</dbReference>
<accession>A0A0P6VYI2</accession>
<dbReference type="PANTHER" id="PTHR22946:SF9">
    <property type="entry name" value="POLYKETIDE TRANSFERASE AF380"/>
    <property type="match status" value="1"/>
</dbReference>
<feature type="domain" description="Dienelactone hydrolase" evidence="3">
    <location>
        <begin position="45"/>
        <end position="282"/>
    </location>
</feature>
<reference evidence="4 5" key="2">
    <citation type="submission" date="2015-10" db="EMBL/GenBank/DDBJ databases">
        <title>Draft Genome Sequence of Prosthecomicrobium hirschii ATCC 27832.</title>
        <authorList>
            <person name="Daniel J."/>
            <person name="Givan S.A."/>
            <person name="Brun Y.V."/>
            <person name="Brown P.J."/>
        </authorList>
    </citation>
    <scope>NUCLEOTIDE SEQUENCE [LARGE SCALE GENOMIC DNA]</scope>
    <source>
        <strain evidence="4 5">16</strain>
    </source>
</reference>
<keyword evidence="5" id="KW-1185">Reference proteome</keyword>
<dbReference type="GO" id="GO:0052689">
    <property type="term" value="F:carboxylic ester hydrolase activity"/>
    <property type="evidence" value="ECO:0007669"/>
    <property type="project" value="UniProtKB-ARBA"/>
</dbReference>
<dbReference type="Pfam" id="PF01738">
    <property type="entry name" value="DLH"/>
    <property type="match status" value="1"/>
</dbReference>
<dbReference type="Proteomes" id="UP000048984">
    <property type="component" value="Unassembled WGS sequence"/>
</dbReference>